<feature type="region of interest" description="Disordered" evidence="4">
    <location>
        <begin position="1050"/>
        <end position="1098"/>
    </location>
</feature>
<keyword evidence="2 3" id="KW-0067">ATP-binding</keyword>
<protein>
    <submittedName>
        <fullName evidence="6">Serine/threonine-protein kinase</fullName>
        <ecNumber evidence="6">2.7.11.1</ecNumber>
    </submittedName>
</protein>
<dbReference type="GO" id="GO:0005737">
    <property type="term" value="C:cytoplasm"/>
    <property type="evidence" value="ECO:0007669"/>
    <property type="project" value="TreeGrafter"/>
</dbReference>
<dbReference type="Pfam" id="PF00069">
    <property type="entry name" value="Pkinase"/>
    <property type="match status" value="1"/>
</dbReference>
<feature type="region of interest" description="Disordered" evidence="4">
    <location>
        <begin position="1240"/>
        <end position="1279"/>
    </location>
</feature>
<dbReference type="InterPro" id="IPR008271">
    <property type="entry name" value="Ser/Thr_kinase_AS"/>
</dbReference>
<feature type="compositionally biased region" description="Polar residues" evidence="4">
    <location>
        <begin position="1086"/>
        <end position="1098"/>
    </location>
</feature>
<accession>A0A9W8CGX8</accession>
<dbReference type="CDD" id="cd14003">
    <property type="entry name" value="STKc_AMPK-like"/>
    <property type="match status" value="1"/>
</dbReference>
<dbReference type="PROSITE" id="PS00107">
    <property type="entry name" value="PROTEIN_KINASE_ATP"/>
    <property type="match status" value="1"/>
</dbReference>
<feature type="region of interest" description="Disordered" evidence="4">
    <location>
        <begin position="377"/>
        <end position="417"/>
    </location>
</feature>
<sequence>MAAQILTNANDVDRLFAASSNADLGSRLEFSLNLDMITDHACHSQDQKEQNIDTEIGNTPDRGPPVQKPQISRRKTLRKLLSTHVRRTSELHICGGNGNNLSSAAEEPEETDDQMRESPAGFQLELINFPSPFASFDRGLDWPVGSRSSDIETNAGAAANDGSSVLTARQLPSRRESIGHRQFYSGIEPETEQNENENEKEEEENNEDDVVTEESKSNSKPPQRNRSLMFKPLMDVTAVGALIENIASRDQFKDKGESRPRAQSTGLRRGIVGSIRRAAAITASNVQETRRRHLSAKQGRIVKSGSQGNKKSDAKVCLESHKICPIETTQTVQADPIDQPEKSDQPDRPDQTAEPNHGGDQPAHRIRRRAGTLNLLGGTLNVGARDPIRHDRLKQAPAASDDDDSARPLKRRHQSQRTTAAAAAAAAARTDTDDPLTIPGYVPIAVSLKSTRSRQFLLNTPLGEFEVQRTLGQGSYGKVKLMRSALSNELFAVKIIKRYPPHKHRRSHHEYRKAKTLDRRVVREANLAAILGQLHPHIVPLHDFRVTDTHFYLFYAYVDGVTLAERVGTAGLSEREARAIFKPVTETIAFCHRYSVIHRDIKLENVLLDYADEGIDARPLLLQTNNKGSSSNDLINDGANNSRDYRAAPVHKGRVKLIDFGLANFFDGTSLMETFCGSLPYTAPEILRGDAYVGPEIDVWSLGVLLFVMLTGQFPFEDPAQAKNFDKIMAGDFTLPPGMSRELQDLLRRMLQPNSKHRITMRAVLHHPWLMANECAAVAPGICCRMHPFAAADAIHDRRTLLLPGPAISHLVAREVATCLDRSFDDVLRILEAAVANGRRQQHAEKVQVAGNIFAIQAEGNGAVQQWPNALREFYSSSRLVQVPNSPVVSVYALVLQQIGMRRYYLELPATDEGNVKGQSSSSSATMELLARKNNHAATMSSSSNFKGAEATASGGLRDMLDNSQQQQPVPAPSPSKPRTLATRLASHLGNLVALALGAPTEDLQPPQHWQQAHPSSAAKLKSARALTALELTQPAAAAPTSPMYVQPLSTTGLSMPSLTTTNHHHERTKQPSLASRMRSVRTRSRQPQSLLPATNDSSSDLHVRTIAAVDDVTDQRIALPTDLSTRSATDVLGLVSTLLKLHEIAHTFVETRRMPVHRALMDSSKFPLKTMAAVVASAYPAAQPSEKKMSDETTAGNLCVDAPNNNNNNNNNNNKSNNNSEGVATPHQPVRSLFSLFSRPTQQQQQTVAADLEPSAGPDAATARPGPRPGPRRRLTQLPAQLREKVHRRPTQRLIEKPAIVHPAHIQQNTASKDPASDVITTTIPVKHATPTIFAQYSPSLNRMRETEVVEYYSCAVRIELVRICSSSNLRQPRYRYALLVERMTGHKGKYQLFLIFLQRMVAALPALSPEPLDPRGL</sequence>
<feature type="compositionally biased region" description="Acidic residues" evidence="4">
    <location>
        <begin position="189"/>
        <end position="212"/>
    </location>
</feature>
<dbReference type="InterPro" id="IPR017441">
    <property type="entry name" value="Protein_kinase_ATP_BS"/>
</dbReference>
<feature type="region of interest" description="Disordered" evidence="4">
    <location>
        <begin position="92"/>
        <end position="117"/>
    </location>
</feature>
<dbReference type="EC" id="2.7.11.1" evidence="6"/>
<evidence type="ECO:0000259" key="5">
    <source>
        <dbReference type="PROSITE" id="PS50011"/>
    </source>
</evidence>
<name>A0A9W8CGX8_9FUNG</name>
<feature type="region of interest" description="Disordered" evidence="4">
    <location>
        <begin position="43"/>
        <end position="69"/>
    </location>
</feature>
<dbReference type="EMBL" id="JANBOH010000261">
    <property type="protein sequence ID" value="KAJ1643385.1"/>
    <property type="molecule type" value="Genomic_DNA"/>
</dbReference>
<evidence type="ECO:0000313" key="6">
    <source>
        <dbReference type="EMBL" id="KAJ1643385.1"/>
    </source>
</evidence>
<evidence type="ECO:0000313" key="7">
    <source>
        <dbReference type="Proteomes" id="UP001145021"/>
    </source>
</evidence>
<dbReference type="InterPro" id="IPR011009">
    <property type="entry name" value="Kinase-like_dom_sf"/>
</dbReference>
<feature type="compositionally biased region" description="Low complexity" evidence="4">
    <location>
        <begin position="1205"/>
        <end position="1221"/>
    </location>
</feature>
<feature type="domain" description="Protein kinase" evidence="5">
    <location>
        <begin position="465"/>
        <end position="770"/>
    </location>
</feature>
<feature type="region of interest" description="Disordered" evidence="4">
    <location>
        <begin position="328"/>
        <end position="365"/>
    </location>
</feature>
<comment type="caution">
    <text evidence="6">The sequence shown here is derived from an EMBL/GenBank/DDBJ whole genome shotgun (WGS) entry which is preliminary data.</text>
</comment>
<dbReference type="PROSITE" id="PS00108">
    <property type="entry name" value="PROTEIN_KINASE_ST"/>
    <property type="match status" value="1"/>
</dbReference>
<dbReference type="PROSITE" id="PS50011">
    <property type="entry name" value="PROTEIN_KINASE_DOM"/>
    <property type="match status" value="1"/>
</dbReference>
<feature type="compositionally biased region" description="Basic and acidic residues" evidence="4">
    <location>
        <begin position="339"/>
        <end position="351"/>
    </location>
</feature>
<dbReference type="GO" id="GO:0035556">
    <property type="term" value="P:intracellular signal transduction"/>
    <property type="evidence" value="ECO:0007669"/>
    <property type="project" value="TreeGrafter"/>
</dbReference>
<evidence type="ECO:0000256" key="3">
    <source>
        <dbReference type="PROSITE-ProRule" id="PRU10141"/>
    </source>
</evidence>
<organism evidence="6 7">
    <name type="scientific">Coemansia asiatica</name>
    <dbReference type="NCBI Taxonomy" id="1052880"/>
    <lineage>
        <taxon>Eukaryota</taxon>
        <taxon>Fungi</taxon>
        <taxon>Fungi incertae sedis</taxon>
        <taxon>Zoopagomycota</taxon>
        <taxon>Kickxellomycotina</taxon>
        <taxon>Kickxellomycetes</taxon>
        <taxon>Kickxellales</taxon>
        <taxon>Kickxellaceae</taxon>
        <taxon>Coemansia</taxon>
    </lineage>
</organism>
<dbReference type="SUPFAM" id="SSF56112">
    <property type="entry name" value="Protein kinase-like (PK-like)"/>
    <property type="match status" value="1"/>
</dbReference>
<feature type="compositionally biased region" description="Polar residues" evidence="4">
    <location>
        <begin position="1240"/>
        <end position="1249"/>
    </location>
</feature>
<proteinExistence type="predicted"/>
<dbReference type="PANTHER" id="PTHR24346:SF30">
    <property type="entry name" value="MATERNAL EMBRYONIC LEUCINE ZIPPER KINASE"/>
    <property type="match status" value="1"/>
</dbReference>
<dbReference type="Gene3D" id="1.10.510.10">
    <property type="entry name" value="Transferase(Phosphotransferase) domain 1"/>
    <property type="match status" value="1"/>
</dbReference>
<feature type="binding site" evidence="3">
    <location>
        <position position="494"/>
    </location>
    <ligand>
        <name>ATP</name>
        <dbReference type="ChEBI" id="CHEBI:30616"/>
    </ligand>
</feature>
<reference evidence="6" key="1">
    <citation type="submission" date="2022-07" db="EMBL/GenBank/DDBJ databases">
        <title>Phylogenomic reconstructions and comparative analyses of Kickxellomycotina fungi.</title>
        <authorList>
            <person name="Reynolds N.K."/>
            <person name="Stajich J.E."/>
            <person name="Barry K."/>
            <person name="Grigoriev I.V."/>
            <person name="Crous P."/>
            <person name="Smith M.E."/>
        </authorList>
    </citation>
    <scope>NUCLEOTIDE SEQUENCE</scope>
    <source>
        <strain evidence="6">NBRC 105413</strain>
    </source>
</reference>
<feature type="region of interest" description="Disordered" evidence="4">
    <location>
        <begin position="1183"/>
        <end position="1227"/>
    </location>
</feature>
<keyword evidence="7" id="KW-1185">Reference proteome</keyword>
<feature type="region of interest" description="Disordered" evidence="4">
    <location>
        <begin position="153"/>
        <end position="229"/>
    </location>
</feature>
<dbReference type="GO" id="GO:0004674">
    <property type="term" value="F:protein serine/threonine kinase activity"/>
    <property type="evidence" value="ECO:0007669"/>
    <property type="project" value="UniProtKB-EC"/>
</dbReference>
<feature type="compositionally biased region" description="Low complexity" evidence="4">
    <location>
        <begin position="1257"/>
        <end position="1266"/>
    </location>
</feature>
<gene>
    <name evidence="6" type="primary">KIN2_1</name>
    <name evidence="6" type="ORF">LPJ64_004841</name>
</gene>
<evidence type="ECO:0000256" key="4">
    <source>
        <dbReference type="SAM" id="MobiDB-lite"/>
    </source>
</evidence>
<evidence type="ECO:0000256" key="1">
    <source>
        <dbReference type="ARBA" id="ARBA00022741"/>
    </source>
</evidence>
<keyword evidence="6" id="KW-0418">Kinase</keyword>
<keyword evidence="6" id="KW-0808">Transferase</keyword>
<dbReference type="SMART" id="SM00220">
    <property type="entry name" value="S_TKc"/>
    <property type="match status" value="1"/>
</dbReference>
<dbReference type="InterPro" id="IPR000719">
    <property type="entry name" value="Prot_kinase_dom"/>
</dbReference>
<keyword evidence="1 3" id="KW-0547">Nucleotide-binding</keyword>
<feature type="compositionally biased region" description="Polar residues" evidence="4">
    <location>
        <begin position="1050"/>
        <end position="1062"/>
    </location>
</feature>
<dbReference type="Proteomes" id="UP001145021">
    <property type="component" value="Unassembled WGS sequence"/>
</dbReference>
<evidence type="ECO:0000256" key="2">
    <source>
        <dbReference type="ARBA" id="ARBA00022840"/>
    </source>
</evidence>
<dbReference type="GO" id="GO:0005524">
    <property type="term" value="F:ATP binding"/>
    <property type="evidence" value="ECO:0007669"/>
    <property type="project" value="UniProtKB-UniRule"/>
</dbReference>
<feature type="region of interest" description="Disordered" evidence="4">
    <location>
        <begin position="283"/>
        <end position="313"/>
    </location>
</feature>
<dbReference type="PANTHER" id="PTHR24346">
    <property type="entry name" value="MAP/MICROTUBULE AFFINITY-REGULATING KINASE"/>
    <property type="match status" value="1"/>
</dbReference>